<dbReference type="SUPFAM" id="SSF54909">
    <property type="entry name" value="Dimeric alpha+beta barrel"/>
    <property type="match status" value="1"/>
</dbReference>
<evidence type="ECO:0000313" key="4">
    <source>
        <dbReference type="Proteomes" id="UP000321196"/>
    </source>
</evidence>
<name>A0A5C8HMJ0_9MICO</name>
<dbReference type="PANTHER" id="PTHR35174:SF3">
    <property type="entry name" value="BLL7171 PROTEIN"/>
    <property type="match status" value="1"/>
</dbReference>
<feature type="domain" description="YCII-related" evidence="2">
    <location>
        <begin position="36"/>
        <end position="106"/>
    </location>
</feature>
<dbReference type="PANTHER" id="PTHR35174">
    <property type="entry name" value="BLL7171 PROTEIN-RELATED"/>
    <property type="match status" value="1"/>
</dbReference>
<gene>
    <name evidence="3" type="ORF">FVP60_12540</name>
</gene>
<evidence type="ECO:0000313" key="3">
    <source>
        <dbReference type="EMBL" id="TXK02702.1"/>
    </source>
</evidence>
<dbReference type="Gene3D" id="3.30.70.1060">
    <property type="entry name" value="Dimeric alpha+beta barrel"/>
    <property type="match status" value="1"/>
</dbReference>
<accession>A0A5C8HMJ0</accession>
<keyword evidence="4" id="KW-1185">Reference proteome</keyword>
<dbReference type="Pfam" id="PF03795">
    <property type="entry name" value="YCII"/>
    <property type="match status" value="1"/>
</dbReference>
<dbReference type="OrthoDB" id="3212458at2"/>
<comment type="caution">
    <text evidence="3">The sequence shown here is derived from an EMBL/GenBank/DDBJ whole genome shotgun (WGS) entry which is preliminary data.</text>
</comment>
<dbReference type="AlphaFoldDB" id="A0A5C8HMJ0"/>
<proteinExistence type="inferred from homology"/>
<dbReference type="EMBL" id="VRSW01000006">
    <property type="protein sequence ID" value="TXK02702.1"/>
    <property type="molecule type" value="Genomic_DNA"/>
</dbReference>
<evidence type="ECO:0000256" key="1">
    <source>
        <dbReference type="ARBA" id="ARBA00007689"/>
    </source>
</evidence>
<comment type="similarity">
    <text evidence="1">Belongs to the YciI family.</text>
</comment>
<protein>
    <submittedName>
        <fullName evidence="3">Transcription initiation protein</fullName>
    </submittedName>
</protein>
<organism evidence="3 4">
    <name type="scientific">Microbacterium mitrae</name>
    <dbReference type="NCBI Taxonomy" id="664640"/>
    <lineage>
        <taxon>Bacteria</taxon>
        <taxon>Bacillati</taxon>
        <taxon>Actinomycetota</taxon>
        <taxon>Actinomycetes</taxon>
        <taxon>Micrococcales</taxon>
        <taxon>Microbacteriaceae</taxon>
        <taxon>Microbacterium</taxon>
    </lineage>
</organism>
<dbReference type="Proteomes" id="UP000321196">
    <property type="component" value="Unassembled WGS sequence"/>
</dbReference>
<sequence length="117" mass="12548">MQYLLMLTGDGDVPAWTSLTEEEQGALIARFEEFDAACAAAPGVELISSGALQPGFTATTIRRSGGTRVVTEGPYADIYEGLGGFYLIDVPDLDTLLALSDTLPPYDMELRPIDAME</sequence>
<dbReference type="RefSeq" id="WP_147826636.1">
    <property type="nucleotide sequence ID" value="NZ_BAAARG010000005.1"/>
</dbReference>
<dbReference type="InterPro" id="IPR011008">
    <property type="entry name" value="Dimeric_a/b-barrel"/>
</dbReference>
<evidence type="ECO:0000259" key="2">
    <source>
        <dbReference type="Pfam" id="PF03795"/>
    </source>
</evidence>
<dbReference type="InterPro" id="IPR005545">
    <property type="entry name" value="YCII"/>
</dbReference>
<reference evidence="3 4" key="1">
    <citation type="submission" date="2019-08" db="EMBL/GenBank/DDBJ databases">
        <authorList>
            <person name="Dong K."/>
        </authorList>
    </citation>
    <scope>NUCLEOTIDE SEQUENCE [LARGE SCALE GENOMIC DNA]</scope>
    <source>
        <strain evidence="3 4">M4-8</strain>
    </source>
</reference>